<organism evidence="2 3">
    <name type="scientific">Nonlabens dokdonensis</name>
    <dbReference type="NCBI Taxonomy" id="328515"/>
    <lineage>
        <taxon>Bacteria</taxon>
        <taxon>Pseudomonadati</taxon>
        <taxon>Bacteroidota</taxon>
        <taxon>Flavobacteriia</taxon>
        <taxon>Flavobacteriales</taxon>
        <taxon>Flavobacteriaceae</taxon>
        <taxon>Nonlabens</taxon>
    </lineage>
</organism>
<dbReference type="EMBL" id="MAAX01000073">
    <property type="protein sequence ID" value="OUS18021.1"/>
    <property type="molecule type" value="Genomic_DNA"/>
</dbReference>
<reference evidence="3" key="1">
    <citation type="journal article" date="2017" name="Proc. Natl. Acad. Sci. U.S.A.">
        <title>Simulation of Deepwater Horizon oil plume reveals substrate specialization within a complex community of hydrocarbon-degraders.</title>
        <authorList>
            <person name="Hu P."/>
            <person name="Dubinsky E.A."/>
            <person name="Probst A.J."/>
            <person name="Wang J."/>
            <person name="Sieber C.M.K."/>
            <person name="Tom L.M."/>
            <person name="Gardinali P."/>
            <person name="Banfield J.F."/>
            <person name="Atlas R.M."/>
            <person name="Andersen G.L."/>
        </authorList>
    </citation>
    <scope>NUCLEOTIDE SEQUENCE [LARGE SCALE GENOMIC DNA]</scope>
</reference>
<keyword evidence="1" id="KW-0812">Transmembrane</keyword>
<feature type="transmembrane region" description="Helical" evidence="1">
    <location>
        <begin position="20"/>
        <end position="38"/>
    </location>
</feature>
<keyword evidence="1" id="KW-0472">Membrane</keyword>
<keyword evidence="1" id="KW-1133">Transmembrane helix</keyword>
<dbReference type="RefSeq" id="WP_303686182.1">
    <property type="nucleotide sequence ID" value="NZ_CAJXYO010000016.1"/>
</dbReference>
<gene>
    <name evidence="2" type="ORF">A9Q93_04455</name>
</gene>
<comment type="caution">
    <text evidence="2">The sequence shown here is derived from an EMBL/GenBank/DDBJ whole genome shotgun (WGS) entry which is preliminary data.</text>
</comment>
<evidence type="ECO:0000313" key="3">
    <source>
        <dbReference type="Proteomes" id="UP000196102"/>
    </source>
</evidence>
<proteinExistence type="predicted"/>
<accession>A0A1Z8B605</accession>
<dbReference type="AlphaFoldDB" id="A0A1Z8B605"/>
<name>A0A1Z8B605_9FLAO</name>
<dbReference type="Proteomes" id="UP000196102">
    <property type="component" value="Unassembled WGS sequence"/>
</dbReference>
<feature type="transmembrane region" description="Helical" evidence="1">
    <location>
        <begin position="45"/>
        <end position="63"/>
    </location>
</feature>
<evidence type="ECO:0000256" key="1">
    <source>
        <dbReference type="SAM" id="Phobius"/>
    </source>
</evidence>
<protein>
    <submittedName>
        <fullName evidence="2">Uncharacterized protein</fullName>
    </submittedName>
</protein>
<evidence type="ECO:0000313" key="2">
    <source>
        <dbReference type="EMBL" id="OUS18021.1"/>
    </source>
</evidence>
<sequence length="142" mass="16667">MEKQSKLYFFNDRLKDVPKWVSTSLSVGLGVLLAEVVFKTTVYKWPAYLVAAIYLVIIGYSIFKNTRNNAFTWVRETEFKIEIKGKKLEVDATFLSDFYVEDDELHIIRINRLDKFPVDHFSDKDIKKMLHLIKLQQSNVSN</sequence>